<accession>A0A2I0V135</accession>
<organism evidence="1 2">
    <name type="scientific">Lysinibacillus fusiformis</name>
    <dbReference type="NCBI Taxonomy" id="28031"/>
    <lineage>
        <taxon>Bacteria</taxon>
        <taxon>Bacillati</taxon>
        <taxon>Bacillota</taxon>
        <taxon>Bacilli</taxon>
        <taxon>Bacillales</taxon>
        <taxon>Bacillaceae</taxon>
        <taxon>Lysinibacillus</taxon>
    </lineage>
</organism>
<name>A0A2I0V135_9BACI</name>
<gene>
    <name evidence="1" type="ORF">CRI88_06440</name>
</gene>
<dbReference type="Proteomes" id="UP000234956">
    <property type="component" value="Unassembled WGS sequence"/>
</dbReference>
<evidence type="ECO:0000313" key="2">
    <source>
        <dbReference type="Proteomes" id="UP000234956"/>
    </source>
</evidence>
<proteinExistence type="predicted"/>
<reference evidence="1 2" key="1">
    <citation type="submission" date="2017-10" db="EMBL/GenBank/DDBJ databases">
        <title>Draft genome of Lysinibacillus fusiformis strain Juneja, a laboratory-derived pathogen of Drosophila melanogaster.</title>
        <authorList>
            <person name="Smith B.R."/>
            <person name="Unckless R.L."/>
        </authorList>
    </citation>
    <scope>NUCLEOTIDE SEQUENCE [LARGE SCALE GENOMIC DNA]</scope>
    <source>
        <strain evidence="1 2">Juneja</strain>
    </source>
</reference>
<protein>
    <submittedName>
        <fullName evidence="1">Uncharacterized protein</fullName>
    </submittedName>
</protein>
<sequence>MLKSKTIHRIYVKGEKGFPLQATCFPVGERRAAPFRGSPVSLSHRSQVAFHSINLAKVQVKVFTPLLWRGVVTHHFSTLKIRSYLLQNG</sequence>
<dbReference type="AlphaFoldDB" id="A0A2I0V135"/>
<comment type="caution">
    <text evidence="1">The sequence shown here is derived from an EMBL/GenBank/DDBJ whole genome shotgun (WGS) entry which is preliminary data.</text>
</comment>
<dbReference type="EMBL" id="PDFK01000002">
    <property type="protein sequence ID" value="PKU52005.1"/>
    <property type="molecule type" value="Genomic_DNA"/>
</dbReference>
<evidence type="ECO:0000313" key="1">
    <source>
        <dbReference type="EMBL" id="PKU52005.1"/>
    </source>
</evidence>